<protein>
    <submittedName>
        <fullName evidence="1">Uncharacterized protein</fullName>
    </submittedName>
</protein>
<accession>A0A3M7RGY0</accession>
<dbReference type="EMBL" id="REGN01003395">
    <property type="protein sequence ID" value="RNA22822.1"/>
    <property type="molecule type" value="Genomic_DNA"/>
</dbReference>
<dbReference type="Proteomes" id="UP000276133">
    <property type="component" value="Unassembled WGS sequence"/>
</dbReference>
<evidence type="ECO:0000313" key="1">
    <source>
        <dbReference type="EMBL" id="RNA22822.1"/>
    </source>
</evidence>
<gene>
    <name evidence="1" type="ORF">BpHYR1_016694</name>
</gene>
<name>A0A3M7RGY0_BRAPC</name>
<dbReference type="AlphaFoldDB" id="A0A3M7RGY0"/>
<sequence>MDSKLVSIQTFAKVKKKIKSVTCLENFGNLLPFHKRIQSSFYWCLIRLLFKPHQNFVIKLNQIGPLSKILNSNLLIYLSLMITEYNKILSTKRGNAELAELKKKKAKST</sequence>
<reference evidence="1 2" key="1">
    <citation type="journal article" date="2018" name="Sci. Rep.">
        <title>Genomic signatures of local adaptation to the degree of environmental predictability in rotifers.</title>
        <authorList>
            <person name="Franch-Gras L."/>
            <person name="Hahn C."/>
            <person name="Garcia-Roger E.M."/>
            <person name="Carmona M.J."/>
            <person name="Serra M."/>
            <person name="Gomez A."/>
        </authorList>
    </citation>
    <scope>NUCLEOTIDE SEQUENCE [LARGE SCALE GENOMIC DNA]</scope>
    <source>
        <strain evidence="1">HYR1</strain>
    </source>
</reference>
<keyword evidence="2" id="KW-1185">Reference proteome</keyword>
<evidence type="ECO:0000313" key="2">
    <source>
        <dbReference type="Proteomes" id="UP000276133"/>
    </source>
</evidence>
<proteinExistence type="predicted"/>
<organism evidence="1 2">
    <name type="scientific">Brachionus plicatilis</name>
    <name type="common">Marine rotifer</name>
    <name type="synonym">Brachionus muelleri</name>
    <dbReference type="NCBI Taxonomy" id="10195"/>
    <lineage>
        <taxon>Eukaryota</taxon>
        <taxon>Metazoa</taxon>
        <taxon>Spiralia</taxon>
        <taxon>Gnathifera</taxon>
        <taxon>Rotifera</taxon>
        <taxon>Eurotatoria</taxon>
        <taxon>Monogononta</taxon>
        <taxon>Pseudotrocha</taxon>
        <taxon>Ploima</taxon>
        <taxon>Brachionidae</taxon>
        <taxon>Brachionus</taxon>
    </lineage>
</organism>
<comment type="caution">
    <text evidence="1">The sequence shown here is derived from an EMBL/GenBank/DDBJ whole genome shotgun (WGS) entry which is preliminary data.</text>
</comment>